<keyword evidence="3" id="KW-1185">Reference proteome</keyword>
<sequence>MGSPRNASFLCLGEDKGVCADGRLQVIKEKILWEVGGSVGALVTVDIWSGRYIKDSFIAATIHYVGDGSLKNAFMGLKRLNRRHDPQTTNRGYLKILNSVSVNEPSIYRVITDSGENVVCTFKNEYEVLHGETGNAGCEEVTAVSISSDEDDNASTCSDGDLFGSGEDEIDDFEEEQHG</sequence>
<organism evidence="2 3">
    <name type="scientific">Toxocara canis</name>
    <name type="common">Canine roundworm</name>
    <dbReference type="NCBI Taxonomy" id="6265"/>
    <lineage>
        <taxon>Eukaryota</taxon>
        <taxon>Metazoa</taxon>
        <taxon>Ecdysozoa</taxon>
        <taxon>Nematoda</taxon>
        <taxon>Chromadorea</taxon>
        <taxon>Rhabditida</taxon>
        <taxon>Spirurina</taxon>
        <taxon>Ascaridomorpha</taxon>
        <taxon>Ascaridoidea</taxon>
        <taxon>Toxocaridae</taxon>
        <taxon>Toxocara</taxon>
    </lineage>
</organism>
<feature type="compositionally biased region" description="Acidic residues" evidence="1">
    <location>
        <begin position="166"/>
        <end position="179"/>
    </location>
</feature>
<dbReference type="EMBL" id="JPKZ01001412">
    <property type="protein sequence ID" value="KHN82075.1"/>
    <property type="molecule type" value="Genomic_DNA"/>
</dbReference>
<dbReference type="OrthoDB" id="1607513at2759"/>
<evidence type="ECO:0000313" key="3">
    <source>
        <dbReference type="Proteomes" id="UP000031036"/>
    </source>
</evidence>
<gene>
    <name evidence="2" type="ORF">Tcan_14839</name>
</gene>
<dbReference type="AlphaFoldDB" id="A0A0B2VM10"/>
<feature type="region of interest" description="Disordered" evidence="1">
    <location>
        <begin position="147"/>
        <end position="179"/>
    </location>
</feature>
<evidence type="ECO:0000313" key="2">
    <source>
        <dbReference type="EMBL" id="KHN82075.1"/>
    </source>
</evidence>
<dbReference type="Proteomes" id="UP000031036">
    <property type="component" value="Unassembled WGS sequence"/>
</dbReference>
<evidence type="ECO:0000256" key="1">
    <source>
        <dbReference type="SAM" id="MobiDB-lite"/>
    </source>
</evidence>
<comment type="caution">
    <text evidence="2">The sequence shown here is derived from an EMBL/GenBank/DDBJ whole genome shotgun (WGS) entry which is preliminary data.</text>
</comment>
<proteinExistence type="predicted"/>
<reference evidence="2 3" key="1">
    <citation type="submission" date="2014-11" db="EMBL/GenBank/DDBJ databases">
        <title>Genetic blueprint of the zoonotic pathogen Toxocara canis.</title>
        <authorList>
            <person name="Zhu X.-Q."/>
            <person name="Korhonen P.K."/>
            <person name="Cai H."/>
            <person name="Young N.D."/>
            <person name="Nejsum P."/>
            <person name="von Samson-Himmelstjerna G."/>
            <person name="Boag P.R."/>
            <person name="Tan P."/>
            <person name="Li Q."/>
            <person name="Min J."/>
            <person name="Yang Y."/>
            <person name="Wang X."/>
            <person name="Fang X."/>
            <person name="Hall R.S."/>
            <person name="Hofmann A."/>
            <person name="Sternberg P.W."/>
            <person name="Jex A.R."/>
            <person name="Gasser R.B."/>
        </authorList>
    </citation>
    <scope>NUCLEOTIDE SEQUENCE [LARGE SCALE GENOMIC DNA]</scope>
    <source>
        <strain evidence="2">PN_DK_2014</strain>
    </source>
</reference>
<accession>A0A0B2VM10</accession>
<name>A0A0B2VM10_TOXCA</name>
<protein>
    <submittedName>
        <fullName evidence="2">Uncharacterized protein</fullName>
    </submittedName>
</protein>